<gene>
    <name evidence="2" type="ORF">AA0117_g2465</name>
    <name evidence="1" type="ORF">CC77DRAFT_1059244</name>
</gene>
<dbReference type="GeneID" id="29113807"/>
<evidence type="ECO:0000313" key="4">
    <source>
        <dbReference type="Proteomes" id="UP000291422"/>
    </source>
</evidence>
<accession>A0A177DTJ5</accession>
<evidence type="ECO:0000313" key="3">
    <source>
        <dbReference type="Proteomes" id="UP000077248"/>
    </source>
</evidence>
<dbReference type="Proteomes" id="UP000291422">
    <property type="component" value="Unassembled WGS sequence"/>
</dbReference>
<evidence type="ECO:0000313" key="2">
    <source>
        <dbReference type="EMBL" id="RYN80920.1"/>
    </source>
</evidence>
<dbReference type="EMBL" id="KV441474">
    <property type="protein sequence ID" value="OAG22332.1"/>
    <property type="molecule type" value="Genomic_DNA"/>
</dbReference>
<dbReference type="EMBL" id="PDXD01000003">
    <property type="protein sequence ID" value="RYN80920.1"/>
    <property type="molecule type" value="Genomic_DNA"/>
</dbReference>
<organism evidence="1 3">
    <name type="scientific">Alternaria alternata</name>
    <name type="common">Alternaria rot fungus</name>
    <name type="synonym">Torula alternata</name>
    <dbReference type="NCBI Taxonomy" id="5599"/>
    <lineage>
        <taxon>Eukaryota</taxon>
        <taxon>Fungi</taxon>
        <taxon>Dikarya</taxon>
        <taxon>Ascomycota</taxon>
        <taxon>Pezizomycotina</taxon>
        <taxon>Dothideomycetes</taxon>
        <taxon>Pleosporomycetidae</taxon>
        <taxon>Pleosporales</taxon>
        <taxon>Pleosporineae</taxon>
        <taxon>Pleosporaceae</taxon>
        <taxon>Alternaria</taxon>
        <taxon>Alternaria sect. Alternaria</taxon>
        <taxon>Alternaria alternata complex</taxon>
    </lineage>
</organism>
<dbReference type="STRING" id="5599.A0A177DTJ5"/>
<keyword evidence="3" id="KW-1185">Reference proteome</keyword>
<evidence type="ECO:0000313" key="1">
    <source>
        <dbReference type="EMBL" id="OAG22332.1"/>
    </source>
</evidence>
<dbReference type="AlphaFoldDB" id="A0A177DTJ5"/>
<dbReference type="KEGG" id="aalt:CC77DRAFT_1059244"/>
<dbReference type="Proteomes" id="UP000077248">
    <property type="component" value="Unassembled WGS sequence"/>
</dbReference>
<reference evidence="2" key="3">
    <citation type="journal article" date="2019" name="J. ISSAAS">
        <title>Genomics, evolutionary history and diagnostics of the Alternaria alternata species group including apple and Asian pear pathotypes.</title>
        <authorList>
            <person name="Armitage A.D."/>
            <person name="Cockerton H.M."/>
            <person name="Sreenivasaprasad S."/>
            <person name="Woodhall J."/>
            <person name="Lane C."/>
            <person name="Harrison R.J."/>
            <person name="Clarkson J.P."/>
        </authorList>
    </citation>
    <scope>NUCLEOTIDE SEQUENCE</scope>
    <source>
        <strain evidence="2">FERA 1177</strain>
    </source>
</reference>
<reference evidence="4" key="2">
    <citation type="journal article" date="2019" name="bioRxiv">
        <title>Genomics, evolutionary history and diagnostics of the Alternaria alternata species group including apple and Asian pear pathotypes.</title>
        <authorList>
            <person name="Armitage A.D."/>
            <person name="Cockerton H.M."/>
            <person name="Sreenivasaprasad S."/>
            <person name="Woodhall J.W."/>
            <person name="Lane C.R."/>
            <person name="Harrison R.J."/>
            <person name="Clarkson J.P."/>
        </authorList>
    </citation>
    <scope>NUCLEOTIDE SEQUENCE [LARGE SCALE GENOMIC DNA]</scope>
    <source>
        <strain evidence="4">FERA 1177</strain>
    </source>
</reference>
<proteinExistence type="predicted"/>
<dbReference type="RefSeq" id="XP_018387753.1">
    <property type="nucleotide sequence ID" value="XM_018528213.1"/>
</dbReference>
<dbReference type="OMA" id="REYSYLC"/>
<name>A0A177DTJ5_ALTAL</name>
<protein>
    <submittedName>
        <fullName evidence="1">Uncharacterized protein</fullName>
    </submittedName>
</protein>
<reference evidence="1 3" key="1">
    <citation type="submission" date="2016-05" db="EMBL/GenBank/DDBJ databases">
        <title>Comparative analysis of secretome profiles of manganese(II)-oxidizing ascomycete fungi.</title>
        <authorList>
            <consortium name="DOE Joint Genome Institute"/>
            <person name="Zeiner C.A."/>
            <person name="Purvine S.O."/>
            <person name="Zink E.M."/>
            <person name="Wu S."/>
            <person name="Pasa-Tolic L."/>
            <person name="Chaput D.L."/>
            <person name="Haridas S."/>
            <person name="Grigoriev I.V."/>
            <person name="Santelli C.M."/>
            <person name="Hansel C.M."/>
        </authorList>
    </citation>
    <scope>NUCLEOTIDE SEQUENCE [LARGE SCALE GENOMIC DNA]</scope>
    <source>
        <strain evidence="1 3">SRC1lrK2f</strain>
    </source>
</reference>
<sequence>MAGNSPNSVPPFIFQVDEIFENLGDAPDQLDRHGIWQPTTAPNASHDYTPGVGASGKTWLCDGLQIREVMFPTTAQWYKTYSVYYASGAGFWVLKGDARNPPGDDVFHKLQFNYYQHPPESSYLTSSGQYNMLRVQPQDPWANLLLPDIYHTSAAPSSPQYGGLVGELPIFLALMAFTTSREYLPSVLPHLFTRGNWVPSHTWQFKRTEKRGVVVKVYNCPAGSYPQRPTGSTFTDLYNYEIGQTVKYFH</sequence>
<dbReference type="VEuPathDB" id="FungiDB:CC77DRAFT_1059244"/>